<protein>
    <recommendedName>
        <fullName evidence="3">DUF309 domain-containing protein</fullName>
    </recommendedName>
</protein>
<dbReference type="PANTHER" id="PTHR34796:SF1">
    <property type="entry name" value="EXPRESSED PROTEIN"/>
    <property type="match status" value="1"/>
</dbReference>
<dbReference type="Pfam" id="PF03745">
    <property type="entry name" value="DUF309"/>
    <property type="match status" value="1"/>
</dbReference>
<dbReference type="InterPro" id="IPR005500">
    <property type="entry name" value="DUF309"/>
</dbReference>
<keyword evidence="2" id="KW-1185">Reference proteome</keyword>
<name>A0ABY1NIE7_9BACT</name>
<dbReference type="EMBL" id="FXUB01000002">
    <property type="protein sequence ID" value="SMP10289.1"/>
    <property type="molecule type" value="Genomic_DNA"/>
</dbReference>
<evidence type="ECO:0000313" key="1">
    <source>
        <dbReference type="EMBL" id="SMP10289.1"/>
    </source>
</evidence>
<reference evidence="1 2" key="1">
    <citation type="submission" date="2017-05" db="EMBL/GenBank/DDBJ databases">
        <authorList>
            <person name="Varghese N."/>
            <person name="Submissions S."/>
        </authorList>
    </citation>
    <scope>NUCLEOTIDE SEQUENCE [LARGE SCALE GENOMIC DNA]</scope>
    <source>
        <strain evidence="1 2">DSM 15522</strain>
    </source>
</reference>
<comment type="caution">
    <text evidence="1">The sequence shown here is derived from an EMBL/GenBank/DDBJ whole genome shotgun (WGS) entry which is preliminary data.</text>
</comment>
<dbReference type="Gene3D" id="1.10.3450.10">
    <property type="entry name" value="TTHA0068-like"/>
    <property type="match status" value="1"/>
</dbReference>
<dbReference type="Proteomes" id="UP001157911">
    <property type="component" value="Unassembled WGS sequence"/>
</dbReference>
<gene>
    <name evidence="1" type="ORF">SAMN06265339_0768</name>
</gene>
<dbReference type="RefSeq" id="WP_283400257.1">
    <property type="nucleotide sequence ID" value="NZ_FXUB01000002.1"/>
</dbReference>
<evidence type="ECO:0008006" key="3">
    <source>
        <dbReference type="Google" id="ProtNLM"/>
    </source>
</evidence>
<dbReference type="SUPFAM" id="SSF140663">
    <property type="entry name" value="TTHA0068-like"/>
    <property type="match status" value="1"/>
</dbReference>
<accession>A0ABY1NIE7</accession>
<dbReference type="InterPro" id="IPR023203">
    <property type="entry name" value="TTHA0068_sf"/>
</dbReference>
<dbReference type="PANTHER" id="PTHR34796">
    <property type="entry name" value="EXPRESSED PROTEIN"/>
    <property type="match status" value="1"/>
</dbReference>
<sequence>MDFFEIRNWFAHRFCDYLREGKKEELTIVKAVAEIISNESPPTLPPSIKKEILSTFPLIKEENGKLKLSEDIDPITKEYVKEKSERYLKFLKENEITPAGENVEQNVKLAIKLFNYELFFEVHELIEEIWMGNFGKDRDFLQALIQIGVAFYHRENFNERGYKLLLENALELLKEYNGTIYTINVDELKEKISQAIKNPEYPHKNLFTP</sequence>
<proteinExistence type="predicted"/>
<evidence type="ECO:0000313" key="2">
    <source>
        <dbReference type="Proteomes" id="UP001157911"/>
    </source>
</evidence>
<organism evidence="1 2">
    <name type="scientific">Desulfurobacterium pacificum</name>
    <dbReference type="NCBI Taxonomy" id="240166"/>
    <lineage>
        <taxon>Bacteria</taxon>
        <taxon>Pseudomonadati</taxon>
        <taxon>Aquificota</taxon>
        <taxon>Aquificia</taxon>
        <taxon>Desulfurobacteriales</taxon>
        <taxon>Desulfurobacteriaceae</taxon>
        <taxon>Desulfurobacterium</taxon>
    </lineage>
</organism>